<dbReference type="Proteomes" id="UP000291142">
    <property type="component" value="Unassembled WGS sequence"/>
</dbReference>
<accession>A0A4Q9FH21</accession>
<dbReference type="AlphaFoldDB" id="A0A4Q9FH21"/>
<protein>
    <submittedName>
        <fullName evidence="1">Uncharacterized protein</fullName>
    </submittedName>
</protein>
<proteinExistence type="predicted"/>
<name>A0A4Q9FH21_9FLAO</name>
<reference evidence="1 2" key="1">
    <citation type="submission" date="2019-02" db="EMBL/GenBank/DDBJ databases">
        <title>Hyunsoonleella sp., isolated from marine sediment.</title>
        <authorList>
            <person name="Liu B.-T."/>
        </authorList>
    </citation>
    <scope>NUCLEOTIDE SEQUENCE [LARGE SCALE GENOMIC DNA]</scope>
    <source>
        <strain evidence="1 2">T58</strain>
    </source>
</reference>
<comment type="caution">
    <text evidence="1">The sequence shown here is derived from an EMBL/GenBank/DDBJ whole genome shotgun (WGS) entry which is preliminary data.</text>
</comment>
<sequence length="313" mass="36810">MNQVAIQENEIRQIKAISDELFIILKIHLTFFHGFRVYGSITRGTSLSPSISRKTDVDVFCQYDFGSWKTLIEYNKGIDSNVLTTDIIYKGLVNLNNEDFKDIKLDYPSVHLSFKGIIFELTPARGEKGRDMLTLSLPYREWEYNHRHLLPLPKQTHVRSTSGNKDDDFKNGKPVSKIETILPYVYNDRVKTKENNSYFYLIVLLKYWKYVFQSNITSFLLESDVFDGLEKSNFFNGKKDLGDLLFTFLTTPEVYNFKLFKMDNQFSELYNNIVIIKKHYDNGEEEDAFYKLIKCFPPLDYLKKYTFPCSEFD</sequence>
<dbReference type="EMBL" id="SIRT01000001">
    <property type="protein sequence ID" value="TBN06358.1"/>
    <property type="molecule type" value="Genomic_DNA"/>
</dbReference>
<evidence type="ECO:0000313" key="1">
    <source>
        <dbReference type="EMBL" id="TBN06358.1"/>
    </source>
</evidence>
<organism evidence="1 2">
    <name type="scientific">Hyunsoonleella flava</name>
    <dbReference type="NCBI Taxonomy" id="2527939"/>
    <lineage>
        <taxon>Bacteria</taxon>
        <taxon>Pseudomonadati</taxon>
        <taxon>Bacteroidota</taxon>
        <taxon>Flavobacteriia</taxon>
        <taxon>Flavobacteriales</taxon>
        <taxon>Flavobacteriaceae</taxon>
    </lineage>
</organism>
<dbReference type="RefSeq" id="WP_130962348.1">
    <property type="nucleotide sequence ID" value="NZ_SIRT01000001.1"/>
</dbReference>
<keyword evidence="2" id="KW-1185">Reference proteome</keyword>
<evidence type="ECO:0000313" key="2">
    <source>
        <dbReference type="Proteomes" id="UP000291142"/>
    </source>
</evidence>
<gene>
    <name evidence="1" type="ORF">EYD45_00280</name>
</gene>